<evidence type="ECO:0000313" key="3">
    <source>
        <dbReference type="Proteomes" id="UP000026962"/>
    </source>
</evidence>
<dbReference type="AlphaFoldDB" id="A0A0E0KQI9"/>
<evidence type="ECO:0000256" key="1">
    <source>
        <dbReference type="SAM" id="MobiDB-lite"/>
    </source>
</evidence>
<dbReference type="Proteomes" id="UP000026962">
    <property type="component" value="Chromosome 4"/>
</dbReference>
<reference evidence="2" key="2">
    <citation type="submission" date="2018-05" db="EMBL/GenBank/DDBJ databases">
        <title>OpunRS2 (Oryza punctata Reference Sequence Version 2).</title>
        <authorList>
            <person name="Zhang J."/>
            <person name="Kudrna D."/>
            <person name="Lee S."/>
            <person name="Talag J."/>
            <person name="Welchert J."/>
            <person name="Wing R.A."/>
        </authorList>
    </citation>
    <scope>NUCLEOTIDE SEQUENCE [LARGE SCALE GENOMIC DNA]</scope>
</reference>
<keyword evidence="3" id="KW-1185">Reference proteome</keyword>
<protein>
    <submittedName>
        <fullName evidence="2">Uncharacterized protein</fullName>
    </submittedName>
</protein>
<organism evidence="2">
    <name type="scientific">Oryza punctata</name>
    <name type="common">Red rice</name>
    <dbReference type="NCBI Taxonomy" id="4537"/>
    <lineage>
        <taxon>Eukaryota</taxon>
        <taxon>Viridiplantae</taxon>
        <taxon>Streptophyta</taxon>
        <taxon>Embryophyta</taxon>
        <taxon>Tracheophyta</taxon>
        <taxon>Spermatophyta</taxon>
        <taxon>Magnoliopsida</taxon>
        <taxon>Liliopsida</taxon>
        <taxon>Poales</taxon>
        <taxon>Poaceae</taxon>
        <taxon>BOP clade</taxon>
        <taxon>Oryzoideae</taxon>
        <taxon>Oryzeae</taxon>
        <taxon>Oryzinae</taxon>
        <taxon>Oryza</taxon>
    </lineage>
</organism>
<accession>A0A0E0KQI9</accession>
<reference evidence="2" key="1">
    <citation type="submission" date="2015-04" db="UniProtKB">
        <authorList>
            <consortium name="EnsemblPlants"/>
        </authorList>
    </citation>
    <scope>IDENTIFICATION</scope>
</reference>
<proteinExistence type="predicted"/>
<dbReference type="EnsemblPlants" id="OPUNC04G10430.1">
    <property type="protein sequence ID" value="OPUNC04G10430.1"/>
    <property type="gene ID" value="OPUNC04G10430"/>
</dbReference>
<dbReference type="HOGENOM" id="CLU_2162534_0_0_1"/>
<evidence type="ECO:0000313" key="2">
    <source>
        <dbReference type="EnsemblPlants" id="OPUNC04G10430.1"/>
    </source>
</evidence>
<feature type="compositionally biased region" description="Basic and acidic residues" evidence="1">
    <location>
        <begin position="77"/>
        <end position="89"/>
    </location>
</feature>
<feature type="compositionally biased region" description="Basic residues" evidence="1">
    <location>
        <begin position="50"/>
        <end position="61"/>
    </location>
</feature>
<sequence length="111" mass="12533">MRDAIETRRSGPWLGFRLGLSARRRPRDGRISLSLILFVASPWVAAKPSPSRRRDPRRHRRSPTEMERNGSGAPPRLRLEATTEGKPQDYIRPTLMSRMGCSTVGNGALHM</sequence>
<feature type="region of interest" description="Disordered" evidence="1">
    <location>
        <begin position="46"/>
        <end position="94"/>
    </location>
</feature>
<dbReference type="Gramene" id="OPUNC04G10430.1">
    <property type="protein sequence ID" value="OPUNC04G10430.1"/>
    <property type="gene ID" value="OPUNC04G10430"/>
</dbReference>
<name>A0A0E0KQI9_ORYPU</name>